<feature type="compositionally biased region" description="Basic and acidic residues" evidence="1">
    <location>
        <begin position="325"/>
        <end position="334"/>
    </location>
</feature>
<accession>A0AAV1HNN3</accession>
<feature type="region of interest" description="Disordered" evidence="1">
    <location>
        <begin position="499"/>
        <end position="554"/>
    </location>
</feature>
<feature type="compositionally biased region" description="Basic and acidic residues" evidence="1">
    <location>
        <begin position="81"/>
        <end position="96"/>
    </location>
</feature>
<feature type="compositionally biased region" description="Basic and acidic residues" evidence="1">
    <location>
        <begin position="950"/>
        <end position="967"/>
    </location>
</feature>
<feature type="compositionally biased region" description="Basic and acidic residues" evidence="1">
    <location>
        <begin position="1061"/>
        <end position="1072"/>
    </location>
</feature>
<feature type="region of interest" description="Disordered" evidence="1">
    <location>
        <begin position="1344"/>
        <end position="1364"/>
    </location>
</feature>
<feature type="region of interest" description="Disordered" evidence="1">
    <location>
        <begin position="1761"/>
        <end position="1854"/>
    </location>
</feature>
<feature type="compositionally biased region" description="Acidic residues" evidence="1">
    <location>
        <begin position="748"/>
        <end position="759"/>
    </location>
</feature>
<feature type="compositionally biased region" description="Basic and acidic residues" evidence="1">
    <location>
        <begin position="2066"/>
        <end position="2083"/>
    </location>
</feature>
<feature type="region of interest" description="Disordered" evidence="1">
    <location>
        <begin position="1506"/>
        <end position="1598"/>
    </location>
</feature>
<feature type="region of interest" description="Disordered" evidence="1">
    <location>
        <begin position="454"/>
        <end position="480"/>
    </location>
</feature>
<evidence type="ECO:0000256" key="1">
    <source>
        <dbReference type="SAM" id="MobiDB-lite"/>
    </source>
</evidence>
<feature type="compositionally biased region" description="Basic and acidic residues" evidence="1">
    <location>
        <begin position="2117"/>
        <end position="2128"/>
    </location>
</feature>
<feature type="region of interest" description="Disordered" evidence="1">
    <location>
        <begin position="1985"/>
        <end position="2029"/>
    </location>
</feature>
<dbReference type="EMBL" id="OY660887">
    <property type="protein sequence ID" value="CAJ1087250.1"/>
    <property type="molecule type" value="Genomic_DNA"/>
</dbReference>
<feature type="compositionally biased region" description="Acidic residues" evidence="1">
    <location>
        <begin position="2619"/>
        <end position="2636"/>
    </location>
</feature>
<feature type="region of interest" description="Disordered" evidence="1">
    <location>
        <begin position="58"/>
        <end position="96"/>
    </location>
</feature>
<feature type="region of interest" description="Disordered" evidence="1">
    <location>
        <begin position="746"/>
        <end position="793"/>
    </location>
</feature>
<feature type="compositionally biased region" description="Acidic residues" evidence="1">
    <location>
        <begin position="989"/>
        <end position="1000"/>
    </location>
</feature>
<feature type="compositionally biased region" description="Basic and acidic residues" evidence="1">
    <location>
        <begin position="177"/>
        <end position="192"/>
    </location>
</feature>
<feature type="compositionally biased region" description="Basic and acidic residues" evidence="1">
    <location>
        <begin position="1198"/>
        <end position="1208"/>
    </location>
</feature>
<feature type="region of interest" description="Disordered" evidence="1">
    <location>
        <begin position="931"/>
        <end position="1016"/>
    </location>
</feature>
<feature type="compositionally biased region" description="Basic and acidic residues" evidence="1">
    <location>
        <begin position="530"/>
        <end position="549"/>
    </location>
</feature>
<feature type="compositionally biased region" description="Acidic residues" evidence="1">
    <location>
        <begin position="1703"/>
        <end position="1713"/>
    </location>
</feature>
<feature type="region of interest" description="Disordered" evidence="1">
    <location>
        <begin position="2616"/>
        <end position="2651"/>
    </location>
</feature>
<feature type="compositionally biased region" description="Acidic residues" evidence="1">
    <location>
        <begin position="886"/>
        <end position="896"/>
    </location>
</feature>
<feature type="compositionally biased region" description="Basic and acidic residues" evidence="1">
    <location>
        <begin position="1786"/>
        <end position="1800"/>
    </location>
</feature>
<feature type="compositionally biased region" description="Basic and acidic residues" evidence="1">
    <location>
        <begin position="1838"/>
        <end position="1854"/>
    </location>
</feature>
<dbReference type="Proteomes" id="UP001178508">
    <property type="component" value="Chromosome 24"/>
</dbReference>
<reference evidence="2" key="1">
    <citation type="submission" date="2023-08" db="EMBL/GenBank/DDBJ databases">
        <authorList>
            <person name="Alioto T."/>
            <person name="Alioto T."/>
            <person name="Gomez Garrido J."/>
        </authorList>
    </citation>
    <scope>NUCLEOTIDE SEQUENCE</scope>
</reference>
<sequence length="2666" mass="299766">MSAYLMSRNCIVSTMSMSQKKDARKGRNKKKNMVTVPIVKPSADPYANLVPADLYDLDDSEDEFASEATAEDDLDEGDTEGEYKNQKHRIEDTTVNKRREKKSALLIPLASEATAEDNLDEVKKGRLRWSEDDEGNTEAVDDLDEGKILKLAATAIDDLDEGDTEASEATAEDDLDEGKTLKDRGYDCESTERKKKCSPDPASHCGYSRRRSRLGKKNEASAATAEENLDEVKKGRLRLSEDDEGKTLKLAATAIDDLDEGKKLNVSIKNQIHRIEDSTVNQQREKKSALLIRLASAATAEENLDEVKKGRLRLSEDDEGKTLKERGYDCESTERKKKRSPDPASLCGYSRRLSRRGKNTEASAATAEENLDEVKKGRLQLSEDDEGNIEGEYKNQKHRIEDTTVNQRRGKKSALLIQLASEATAVDDLDEGKTLKRGKKNALLIRLASAATAENDLDEGDTEGEYKNQKHRTEDTTVNQRRGKSAILIWLASGYSHRRSRRGKKSEASEATAEDNFDEGDTEAATAVDDLDKGDTEGENKNQKQRIKDSSVNQRRGKSAILIWLASGYSHRRSRRGEKTEGEYKNQLHRIWDTTVNQQRGKKNALLIQLASEATAEDNFDEGDTEGEYKNQKQRIEDTSVSQRRGKEKRSPDTRHQKHRIKDSSVNQRRGKKSALLIRQASEATAENDLDEGDTEAFAATAEDYLDEGKTLKVRIKHQKHSIKDSSVNQRRGKKSALLIRQASEATAENDLDEGDTEGDLCGYSRRLSRRGKNTEGENKTPKTQDRGLDCESTERKKKSALLIRLASAATAEENLDEVKKGRLQLSEDDEGNIEGEYKNQKHRIEDTTVNQRRGKKSALLIQLASEATAVDNLDEGKTEASEATAVDDLDEGDTEGEYKNQKHRTEDMTVNQRRGKSPILIWLASGYSHRRSRRGKKSEAATAVDDLDEGKNTEGEYKNHKHRTEDTTVNQRRGKKSALLIQLASEATGEDDLDEGDTEGEYKNQKQRIKDSSVNQRRGKSAILIWLASGYSYRRSRRGEKTEASPATAENDLDEGDTEGEYKNQKHRIEDTSVNQRRGKSAILIWLASGYSHRRSRRGKKSEAKDDLDEGKNTEGEYKNQKHWIKDTTVNQQRGKSALLIRIASEATAVDDLNEGKTLKATAENNLDEVKKGILRLSEDDEGNTEASAATAGENLDEVKKGRLRLSEDDEGNIEASGYSHRRSRRGNKTECEYKNQKHRIEDSTVNQQKEKKKRSPDPASLCGYSQRESRRSKKGQTAAERGRRGKNTEAFAATAEDYLDEGKTLKVRIKHQKHSIKDSSVKQRRGKSAILIWLASGYIHRRSRRGNKTESSAATAEENLDEVKKGRLQLSEDDEGNIEGEYKNQKHRIEDTTVNQRRGKKSALLIQLASEATAVDNLDEGKTEASAATAEENLDEVKKGRLQLSEDDEGNIEASEATAVDDLDEGDTEGEYKNQKQRIKDTSVNQWRGKSAILIWLASGYSHRRSRRGKKTEGEYKKQLHRIEDSSVNQRRGKEKRSPDLASHWSLCGYSRRESRRSKKGQTAAERGRRGKNTEGEYKNQKHRIEEKALNQRRGKKSALLIQLASEATAEDDLDEGKTLKVTSAATAEENLDEVKKGRLQLSEDDEGNIEGEYKNQKHRIEDTTVNQRRGKKSALLIQLASEATAVDNLDEGKTEASEATAEDNFDEGDTEAATAVDDLDEGDTEGEYKNQKQRIKDSSVNQRRGKSAILIWLASGYSHRRSRRGEKTEASGYSHRRSRRGKKTECEYKNQKHRIEDSTVNQQREKKKRSPDPASLCGYSRRESRRSKKGQTAAERGRRGKNTEGEYKNQKHRIEEKALNQRRGKKSALLIRIASEATAEDDLDEGKTLKVRIKHQKHSIKDSSVNQRRGKKSALLIRQASEATAENDLDEGDIEGEYKNQKHRIEDTTVNQRREKKTALLIPLASEATAEENLDEVKKGRLQLSEDDEGNIEASEATAVDDLDEGDTEGEYKNQKHRTEDTPVNQRRGKSAILIWLASGYSRRRSRGGKKSEAATAVDDLDEGKNTEGEYKNHKHRTEDTTVNQRRGKKSALLIQLASEATGEDDLDEGDTEGEYKNQKQRIKDSSVNQRRGKSAILIWLASGYSHRRSRRGEKTEASPATAENDLDEGDTEGEYKNQKHRIEDTTVNQRRGKSAILIWLASGYSHRRSRRGKKSEAKDDLDEGKNTEGEYKNHKHRIKDSSVNQQRGKKNALLIQQASEATAEDDLDEGKTLKNRGYVCESTEREKKSGILIRRATAATAEDNPMRETLKLAATAIEDLDEGKKLKLAFVVTAKDDLDEGDTEGEYKNQKHRIENTSVNQRRGKSALLIPLASDATAEDDLDEGKTLKDRGYDCESTERKKKRYPDPASLCGYSRRRSRRGKNTEGEYKNQKHRIENTSVNQRRGKSALLIQLASAATAEDDLDEGKTLKDRGYDCESTERKKSALLIRLASAATAEDDLDEGDTEAGENLDEVKKGRLRLSEDDEGNIEGEYKNQKQRIEDTTVNQWRGKKSALLIQLASEATAEDNFDEGKTLKLQEKMISTREIYRRLATAATAEENLDEVKKGRLRLSEDNEGNTEAVDDLDEGDTEDSFRSTGTGSAERRKRKFVCEEKKSALLIG</sequence>
<feature type="region of interest" description="Disordered" evidence="1">
    <location>
        <begin position="873"/>
        <end position="913"/>
    </location>
</feature>
<feature type="region of interest" description="Disordered" evidence="1">
    <location>
        <begin position="2048"/>
        <end position="2132"/>
    </location>
</feature>
<feature type="compositionally biased region" description="Acidic residues" evidence="1">
    <location>
        <begin position="2105"/>
        <end position="2116"/>
    </location>
</feature>
<feature type="region of interest" description="Disordered" evidence="1">
    <location>
        <begin position="2149"/>
        <end position="2176"/>
    </location>
</feature>
<feature type="compositionally biased region" description="Basic and acidic residues" evidence="1">
    <location>
        <begin position="1102"/>
        <end position="1116"/>
    </location>
</feature>
<feature type="compositionally biased region" description="Basic and acidic residues" evidence="1">
    <location>
        <begin position="773"/>
        <end position="793"/>
    </location>
</feature>
<feature type="compositionally biased region" description="Acidic residues" evidence="1">
    <location>
        <begin position="512"/>
        <end position="522"/>
    </location>
</feature>
<proteinExistence type="predicted"/>
<evidence type="ECO:0000313" key="3">
    <source>
        <dbReference type="Proteomes" id="UP001178508"/>
    </source>
</evidence>
<feature type="region of interest" description="Disordered" evidence="1">
    <location>
        <begin position="2211"/>
        <end position="2253"/>
    </location>
</feature>
<feature type="region of interest" description="Disordered" evidence="1">
    <location>
        <begin position="325"/>
        <end position="349"/>
    </location>
</feature>
<feature type="region of interest" description="Disordered" evidence="1">
    <location>
        <begin position="1036"/>
        <end position="1076"/>
    </location>
</feature>
<feature type="region of interest" description="Disordered" evidence="1">
    <location>
        <begin position="1691"/>
        <end position="1746"/>
    </location>
</feature>
<keyword evidence="3" id="KW-1185">Reference proteome</keyword>
<feature type="compositionally biased region" description="Basic and acidic residues" evidence="1">
    <location>
        <begin position="1729"/>
        <end position="1740"/>
    </location>
</feature>
<feature type="compositionally biased region" description="Basic and acidic residues" evidence="1">
    <location>
        <begin position="2013"/>
        <end position="2024"/>
    </location>
</feature>
<feature type="compositionally biased region" description="Acidic residues" evidence="1">
    <location>
        <begin position="58"/>
        <end position="80"/>
    </location>
</feature>
<feature type="compositionally biased region" description="Acidic residues" evidence="1">
    <location>
        <begin position="158"/>
        <end position="176"/>
    </location>
</feature>
<feature type="region of interest" description="Disordered" evidence="1">
    <location>
        <begin position="616"/>
        <end position="674"/>
    </location>
</feature>
<feature type="region of interest" description="Disordered" evidence="1">
    <location>
        <begin position="2383"/>
        <end position="2437"/>
    </location>
</feature>
<organism evidence="2 3">
    <name type="scientific">Xyrichtys novacula</name>
    <name type="common">Pearly razorfish</name>
    <name type="synonym">Hemipteronotus novacula</name>
    <dbReference type="NCBI Taxonomy" id="13765"/>
    <lineage>
        <taxon>Eukaryota</taxon>
        <taxon>Metazoa</taxon>
        <taxon>Chordata</taxon>
        <taxon>Craniata</taxon>
        <taxon>Vertebrata</taxon>
        <taxon>Euteleostomi</taxon>
        <taxon>Actinopterygii</taxon>
        <taxon>Neopterygii</taxon>
        <taxon>Teleostei</taxon>
        <taxon>Neoteleostei</taxon>
        <taxon>Acanthomorphata</taxon>
        <taxon>Eupercaria</taxon>
        <taxon>Labriformes</taxon>
        <taxon>Labridae</taxon>
        <taxon>Xyrichtys</taxon>
    </lineage>
</organism>
<feature type="region of interest" description="Disordered" evidence="1">
    <location>
        <begin position="158"/>
        <end position="228"/>
    </location>
</feature>
<protein>
    <submittedName>
        <fullName evidence="2">Uncharacterized protein</fullName>
    </submittedName>
</protein>
<evidence type="ECO:0000313" key="2">
    <source>
        <dbReference type="EMBL" id="CAJ1087250.1"/>
    </source>
</evidence>
<feature type="region of interest" description="Disordered" evidence="1">
    <location>
        <begin position="1096"/>
        <end position="1116"/>
    </location>
</feature>
<feature type="compositionally biased region" description="Basic and acidic residues" evidence="1">
    <location>
        <begin position="2388"/>
        <end position="2403"/>
    </location>
</feature>
<feature type="compositionally biased region" description="Acidic residues" evidence="1">
    <location>
        <begin position="616"/>
        <end position="626"/>
    </location>
</feature>
<feature type="compositionally biased region" description="Basic and acidic residues" evidence="1">
    <location>
        <begin position="464"/>
        <end position="475"/>
    </location>
</feature>
<feature type="compositionally biased region" description="Basic and acidic residues" evidence="1">
    <location>
        <begin position="897"/>
        <end position="908"/>
    </location>
</feature>
<feature type="compositionally biased region" description="Basic and acidic residues" evidence="1">
    <location>
        <begin position="1568"/>
        <end position="1592"/>
    </location>
</feature>
<feature type="compositionally biased region" description="Basic and acidic residues" evidence="1">
    <location>
        <begin position="2427"/>
        <end position="2437"/>
    </location>
</feature>
<feature type="compositionally biased region" description="Acidic residues" evidence="1">
    <location>
        <begin position="2002"/>
        <end position="2012"/>
    </location>
</feature>
<feature type="compositionally biased region" description="Basic and acidic residues" evidence="1">
    <location>
        <begin position="627"/>
        <end position="638"/>
    </location>
</feature>
<feature type="region of interest" description="Disordered" evidence="1">
    <location>
        <begin position="1419"/>
        <end position="1438"/>
    </location>
</feature>
<gene>
    <name evidence="2" type="ORF">XNOV1_A015166</name>
</gene>
<name>A0AAV1HNN3_XYRNO</name>
<feature type="compositionally biased region" description="Basic and acidic residues" evidence="1">
    <location>
        <begin position="1513"/>
        <end position="1527"/>
    </location>
</feature>
<feature type="compositionally biased region" description="Basic and acidic residues" evidence="1">
    <location>
        <begin position="1001"/>
        <end position="1012"/>
    </location>
</feature>
<feature type="compositionally biased region" description="Basic and acidic residues" evidence="1">
    <location>
        <begin position="1229"/>
        <end position="1244"/>
    </location>
</feature>
<feature type="compositionally biased region" description="Basic and acidic residues" evidence="1">
    <location>
        <begin position="2218"/>
        <end position="2236"/>
    </location>
</feature>
<feature type="region of interest" description="Disordered" evidence="1">
    <location>
        <begin position="1179"/>
        <end position="1291"/>
    </location>
</feature>